<accession>X6P3B6</accession>
<evidence type="ECO:0000313" key="1">
    <source>
        <dbReference type="EMBL" id="ETO32574.1"/>
    </source>
</evidence>
<keyword evidence="2" id="KW-1185">Reference proteome</keyword>
<dbReference type="EMBL" id="ASPP01004084">
    <property type="protein sequence ID" value="ETO32574.1"/>
    <property type="molecule type" value="Genomic_DNA"/>
</dbReference>
<sequence length="117" mass="13697">MNPVSIHPFSIISTHYDDVKNFKQLFEKKLNYQFLCNLSPKMTKIDLQAFMDRLFVDFEIRTNEKKYDGLIIIICGHRENENRSVTSDGKNVPVDDIIKSFDCEKIESFKDSKNISN</sequence>
<dbReference type="Gene3D" id="3.40.50.1460">
    <property type="match status" value="1"/>
</dbReference>
<gene>
    <name evidence="1" type="ORF">RFI_04543</name>
</gene>
<reference evidence="1 2" key="1">
    <citation type="journal article" date="2013" name="Curr. Biol.">
        <title>The Genome of the Foraminiferan Reticulomyxa filosa.</title>
        <authorList>
            <person name="Glockner G."/>
            <person name="Hulsmann N."/>
            <person name="Schleicher M."/>
            <person name="Noegel A.A."/>
            <person name="Eichinger L."/>
            <person name="Gallinger C."/>
            <person name="Pawlowski J."/>
            <person name="Sierra R."/>
            <person name="Euteneuer U."/>
            <person name="Pillet L."/>
            <person name="Moustafa A."/>
            <person name="Platzer M."/>
            <person name="Groth M."/>
            <person name="Szafranski K."/>
            <person name="Schliwa M."/>
        </authorList>
    </citation>
    <scope>NUCLEOTIDE SEQUENCE [LARGE SCALE GENOMIC DNA]</scope>
</reference>
<dbReference type="Proteomes" id="UP000023152">
    <property type="component" value="Unassembled WGS sequence"/>
</dbReference>
<evidence type="ECO:0008006" key="3">
    <source>
        <dbReference type="Google" id="ProtNLM"/>
    </source>
</evidence>
<protein>
    <recommendedName>
        <fullName evidence="3">Caspase family p20 domain-containing protein</fullName>
    </recommendedName>
</protein>
<evidence type="ECO:0000313" key="2">
    <source>
        <dbReference type="Proteomes" id="UP000023152"/>
    </source>
</evidence>
<organism evidence="1 2">
    <name type="scientific">Reticulomyxa filosa</name>
    <dbReference type="NCBI Taxonomy" id="46433"/>
    <lineage>
        <taxon>Eukaryota</taxon>
        <taxon>Sar</taxon>
        <taxon>Rhizaria</taxon>
        <taxon>Retaria</taxon>
        <taxon>Foraminifera</taxon>
        <taxon>Monothalamids</taxon>
        <taxon>Reticulomyxidae</taxon>
        <taxon>Reticulomyxa</taxon>
    </lineage>
</organism>
<comment type="caution">
    <text evidence="1">The sequence shown here is derived from an EMBL/GenBank/DDBJ whole genome shotgun (WGS) entry which is preliminary data.</text>
</comment>
<proteinExistence type="predicted"/>
<name>X6P3B6_RETFI</name>
<dbReference type="AlphaFoldDB" id="X6P3B6"/>